<geneLocation type="plasmid" evidence="2">
    <name>pTi_CFBP2516</name>
</geneLocation>
<sequence>MDMTLERKTFSGRIARGDESFAVVFHVSAGADFRLKIDVDPLPTQTLFRLQGAMGDPGSYAQSLLLEGEASDGAMFFSERVEVRGAKFGSSGNDITVSALKATVTVLRSGPILRPVMRLWLRSFKSHRNPIVPTSLGKMEVWGNHKKVPKDEVSGSIAIHADETTDLSDWRARADDFLSFMHRGLAFAHGSRLQTPRLDIHFEDRCEATFYDGNAFGPGLPPIHHHNHGPFIKALAARYDDEKPFPDMLWTAIGWLQSDTAFDEGRFLTSMTALEAIVEHLIPKTLTTIVPKPEFSVVRDQLLDLVEASSLAETAREILKGRIKGLNGRSLSQKIEALRDYYGLSAKMFDTASIVAMIKLRNDIVHTGTAAKGDFWPKIVFVRELVSHIMFHEVGYTGPYESYLDGYKMVSAEEDSEASDPVDEAADPPALTESLPSSS</sequence>
<dbReference type="AlphaFoldDB" id="A0A2Z2PUW9"/>
<evidence type="ECO:0000313" key="2">
    <source>
        <dbReference type="EMBL" id="ASK44679.1"/>
    </source>
</evidence>
<name>A0A2Z2PUW9_AGRTU</name>
<dbReference type="EMBL" id="KY000047">
    <property type="protein sequence ID" value="ASK44679.1"/>
    <property type="molecule type" value="Genomic_DNA"/>
</dbReference>
<organism evidence="2">
    <name type="scientific">Agrobacterium tumefaciens</name>
    <dbReference type="NCBI Taxonomy" id="358"/>
    <lineage>
        <taxon>Bacteria</taxon>
        <taxon>Pseudomonadati</taxon>
        <taxon>Pseudomonadota</taxon>
        <taxon>Alphaproteobacteria</taxon>
        <taxon>Hyphomicrobiales</taxon>
        <taxon>Rhizobiaceae</taxon>
        <taxon>Rhizobium/Agrobacterium group</taxon>
        <taxon>Agrobacterium</taxon>
        <taxon>Agrobacterium tumefaciens complex</taxon>
    </lineage>
</organism>
<proteinExistence type="predicted"/>
<feature type="compositionally biased region" description="Acidic residues" evidence="1">
    <location>
        <begin position="412"/>
        <end position="426"/>
    </location>
</feature>
<evidence type="ECO:0008006" key="3">
    <source>
        <dbReference type="Google" id="ProtNLM"/>
    </source>
</evidence>
<accession>A0A2Z2PUW9</accession>
<keyword evidence="2" id="KW-0614">Plasmid</keyword>
<feature type="region of interest" description="Disordered" evidence="1">
    <location>
        <begin position="412"/>
        <end position="439"/>
    </location>
</feature>
<reference evidence="2" key="1">
    <citation type="submission" date="2016-10" db="EMBL/GenBank/DDBJ databases">
        <title>Agrobacterium Ti plasmids: Classification based on T-DNA and Vir regions organization.</title>
        <authorList>
            <person name="Nabi N."/>
            <person name="Vial L."/>
            <person name="Ben Hafsa A."/>
            <person name="Chapulliot D."/>
            <person name="Berard A."/>
            <person name="Chauveau A."/>
            <person name="Le Paslier M.-C."/>
            <person name="Harzallah Skhiri F."/>
            <person name="Brunel D."/>
            <person name="Nesme X."/>
            <person name="Chaouachi M."/>
        </authorList>
    </citation>
    <scope>NUCLEOTIDE SEQUENCE</scope>
    <source>
        <strain evidence="2">CFBP2516</strain>
        <plasmid evidence="2">pTi_CFBP2516</plasmid>
    </source>
</reference>
<evidence type="ECO:0000256" key="1">
    <source>
        <dbReference type="SAM" id="MobiDB-lite"/>
    </source>
</evidence>
<protein>
    <recommendedName>
        <fullName evidence="3">ApeA N-terminal domain-containing protein</fullName>
    </recommendedName>
</protein>